<accession>A0A5B9DRU9</accession>
<dbReference type="KEGG" id="yti:FNA67_19160"/>
<sequence>MLAETIAYATSYFATPEPFRPHINEAVGLWSRGRRQAQAWGPHAGETSRSITGLMETLPTHRTVAVLGSGPLFDVPVEALAARFARVILVDRAHLSPARRRTRRLSNVRHDWRDLSTATTADPLGFLAAIPDLDWVISVNLASQLGVDAPFGQERRVIEAHLADLTRLPCPVTVVTDISFRTVDRAGREHERFDLMHGHPMPRPARTWHWEVAPHGEENRVTRREHVVAFYPDWHEASRRKP</sequence>
<dbReference type="AlphaFoldDB" id="A0A5B9DRU9"/>
<proteinExistence type="predicted"/>
<organism evidence="1 2">
    <name type="scientific">Paradevosia tibetensis</name>
    <dbReference type="NCBI Taxonomy" id="1447062"/>
    <lineage>
        <taxon>Bacteria</taxon>
        <taxon>Pseudomonadati</taxon>
        <taxon>Pseudomonadota</taxon>
        <taxon>Alphaproteobacteria</taxon>
        <taxon>Hyphomicrobiales</taxon>
        <taxon>Devosiaceae</taxon>
        <taxon>Paradevosia</taxon>
    </lineage>
</organism>
<protein>
    <submittedName>
        <fullName evidence="1">Uncharacterized protein</fullName>
    </submittedName>
</protein>
<keyword evidence="2" id="KW-1185">Reference proteome</keyword>
<gene>
    <name evidence="1" type="ORF">FNA67_19160</name>
</gene>
<evidence type="ECO:0000313" key="1">
    <source>
        <dbReference type="EMBL" id="QEE22151.1"/>
    </source>
</evidence>
<dbReference type="EMBL" id="CP041690">
    <property type="protein sequence ID" value="QEE22151.1"/>
    <property type="molecule type" value="Genomic_DNA"/>
</dbReference>
<name>A0A5B9DRU9_9HYPH</name>
<reference evidence="1 2" key="1">
    <citation type="journal article" date="2015" name="Int. J. Syst. Evol. Microbiol.">
        <title>Youhaiella tibetensis gen. nov., sp. nov., isolated from subsurface sediment.</title>
        <authorList>
            <person name="Wang Y.X."/>
            <person name="Huang F.Q."/>
            <person name="Nogi Y."/>
            <person name="Pang S.J."/>
            <person name="Wang P.K."/>
            <person name="Lv J."/>
        </authorList>
    </citation>
    <scope>NUCLEOTIDE SEQUENCE [LARGE SCALE GENOMIC DNA]</scope>
    <source>
        <strain evidence="2">fig4</strain>
    </source>
</reference>
<dbReference type="RefSeq" id="WP_147657645.1">
    <property type="nucleotide sequence ID" value="NZ_BMFM01000001.1"/>
</dbReference>
<dbReference type="Proteomes" id="UP000321062">
    <property type="component" value="Chromosome"/>
</dbReference>
<dbReference type="OrthoDB" id="5449792at2"/>
<evidence type="ECO:0000313" key="2">
    <source>
        <dbReference type="Proteomes" id="UP000321062"/>
    </source>
</evidence>